<name>A0ACB9C6T0_ARCLA</name>
<reference evidence="2" key="1">
    <citation type="journal article" date="2022" name="Mol. Ecol. Resour.">
        <title>The genomes of chicory, endive, great burdock and yacon provide insights into Asteraceae palaeo-polyploidization history and plant inulin production.</title>
        <authorList>
            <person name="Fan W."/>
            <person name="Wang S."/>
            <person name="Wang H."/>
            <person name="Wang A."/>
            <person name="Jiang F."/>
            <person name="Liu H."/>
            <person name="Zhao H."/>
            <person name="Xu D."/>
            <person name="Zhang Y."/>
        </authorList>
    </citation>
    <scope>NUCLEOTIDE SEQUENCE [LARGE SCALE GENOMIC DNA]</scope>
    <source>
        <strain evidence="2">cv. Niubang</strain>
    </source>
</reference>
<organism evidence="1 2">
    <name type="scientific">Arctium lappa</name>
    <name type="common">Greater burdock</name>
    <name type="synonym">Lappa major</name>
    <dbReference type="NCBI Taxonomy" id="4217"/>
    <lineage>
        <taxon>Eukaryota</taxon>
        <taxon>Viridiplantae</taxon>
        <taxon>Streptophyta</taxon>
        <taxon>Embryophyta</taxon>
        <taxon>Tracheophyta</taxon>
        <taxon>Spermatophyta</taxon>
        <taxon>Magnoliopsida</taxon>
        <taxon>eudicotyledons</taxon>
        <taxon>Gunneridae</taxon>
        <taxon>Pentapetalae</taxon>
        <taxon>asterids</taxon>
        <taxon>campanulids</taxon>
        <taxon>Asterales</taxon>
        <taxon>Asteraceae</taxon>
        <taxon>Carduoideae</taxon>
        <taxon>Cardueae</taxon>
        <taxon>Arctiinae</taxon>
        <taxon>Arctium</taxon>
    </lineage>
</organism>
<dbReference type="Proteomes" id="UP001055879">
    <property type="component" value="Linkage Group LG05"/>
</dbReference>
<dbReference type="EMBL" id="CM042051">
    <property type="protein sequence ID" value="KAI3730021.1"/>
    <property type="molecule type" value="Genomic_DNA"/>
</dbReference>
<comment type="caution">
    <text evidence="1">The sequence shown here is derived from an EMBL/GenBank/DDBJ whole genome shotgun (WGS) entry which is preliminary data.</text>
</comment>
<sequence>MKVAARDRRWFCSWRSMMVLLLEIDDVVALGDRCRWRSTPLEKMEIDGEDGDFTGKKDEGLRGGNRGVDEEVEWWVGVGGWWARFGRVRSEIRQVVNQVKSGRRKMRRLGNNLSWRIINPFEFGDPEKEEAPTSLHKVGEGSCSSVNGGGEKGDLLEMVS</sequence>
<gene>
    <name evidence="1" type="ORF">L6452_18697</name>
</gene>
<keyword evidence="2" id="KW-1185">Reference proteome</keyword>
<reference evidence="1 2" key="2">
    <citation type="journal article" date="2022" name="Mol. Ecol. Resour.">
        <title>The genomes of chicory, endive, great burdock and yacon provide insights into Asteraceae paleo-polyploidization history and plant inulin production.</title>
        <authorList>
            <person name="Fan W."/>
            <person name="Wang S."/>
            <person name="Wang H."/>
            <person name="Wang A."/>
            <person name="Jiang F."/>
            <person name="Liu H."/>
            <person name="Zhao H."/>
            <person name="Xu D."/>
            <person name="Zhang Y."/>
        </authorList>
    </citation>
    <scope>NUCLEOTIDE SEQUENCE [LARGE SCALE GENOMIC DNA]</scope>
    <source>
        <strain evidence="2">cv. Niubang</strain>
    </source>
</reference>
<proteinExistence type="predicted"/>
<protein>
    <submittedName>
        <fullName evidence="1">Uncharacterized protein</fullName>
    </submittedName>
</protein>
<evidence type="ECO:0000313" key="1">
    <source>
        <dbReference type="EMBL" id="KAI3730021.1"/>
    </source>
</evidence>
<accession>A0ACB9C6T0</accession>
<evidence type="ECO:0000313" key="2">
    <source>
        <dbReference type="Proteomes" id="UP001055879"/>
    </source>
</evidence>